<accession>A0A6N8HXX7</accession>
<evidence type="ECO:0000313" key="3">
    <source>
        <dbReference type="Proteomes" id="UP000469440"/>
    </source>
</evidence>
<dbReference type="EMBL" id="VWXL01000029">
    <property type="protein sequence ID" value="MVB10455.1"/>
    <property type="molecule type" value="Genomic_DNA"/>
</dbReference>
<sequence>MNQNGKFRPRRVNFAAVSNTALQDVHLSLKSKGLYALIQSYIGKPNFDLYKKTLKDECKEGSKAFDAAWKELKETGYLKVYRIPKGMRNQYVYEFELLDIPDKSTSALITLNKNGEPIAPKDEATKEPEFKVSHLPQKGGDGEPEGSPDISEKTPDLEKKENRENVSHPPHFGLYGKSTLCEPDNMQNGGDLRNTEIRNTEIRKKESVGLSDQDGSTDFLHRKLEQQIEYDYFEENFPEDLPEVNILVDCMMDMLSAPTTRINQIPQERETLKRYIDNADAETVRDFLDHMRNQPTKGIRNVTAYWRSSFVNYLRDRELVKSAL</sequence>
<evidence type="ECO:0008006" key="4">
    <source>
        <dbReference type="Google" id="ProtNLM"/>
    </source>
</evidence>
<dbReference type="AlphaFoldDB" id="A0A6N8HXX7"/>
<protein>
    <recommendedName>
        <fullName evidence="4">Helix-turn-helix domain-containing protein</fullName>
    </recommendedName>
</protein>
<evidence type="ECO:0000313" key="2">
    <source>
        <dbReference type="EMBL" id="MVB10455.1"/>
    </source>
</evidence>
<dbReference type="Proteomes" id="UP000469440">
    <property type="component" value="Unassembled WGS sequence"/>
</dbReference>
<gene>
    <name evidence="2" type="ORF">CAFE_11440</name>
</gene>
<proteinExistence type="predicted"/>
<organism evidence="2 3">
    <name type="scientific">Caproicibacter fermentans</name>
    <dbReference type="NCBI Taxonomy" id="2576756"/>
    <lineage>
        <taxon>Bacteria</taxon>
        <taxon>Bacillati</taxon>
        <taxon>Bacillota</taxon>
        <taxon>Clostridia</taxon>
        <taxon>Eubacteriales</taxon>
        <taxon>Acutalibacteraceae</taxon>
        <taxon>Caproicibacter</taxon>
    </lineage>
</organism>
<reference evidence="2 3" key="1">
    <citation type="submission" date="2019-09" db="EMBL/GenBank/DDBJ databases">
        <title>Genome sequence of Clostridium sp. EA1.</title>
        <authorList>
            <person name="Poehlein A."/>
            <person name="Bengelsdorf F.R."/>
            <person name="Daniel R."/>
        </authorList>
    </citation>
    <scope>NUCLEOTIDE SEQUENCE [LARGE SCALE GENOMIC DNA]</scope>
    <source>
        <strain evidence="2 3">EA1</strain>
    </source>
</reference>
<feature type="compositionally biased region" description="Basic and acidic residues" evidence="1">
    <location>
        <begin position="119"/>
        <end position="132"/>
    </location>
</feature>
<feature type="compositionally biased region" description="Basic and acidic residues" evidence="1">
    <location>
        <begin position="150"/>
        <end position="166"/>
    </location>
</feature>
<dbReference type="OrthoDB" id="9803733at2"/>
<comment type="caution">
    <text evidence="2">The sequence shown here is derived from an EMBL/GenBank/DDBJ whole genome shotgun (WGS) entry which is preliminary data.</text>
</comment>
<keyword evidence="3" id="KW-1185">Reference proteome</keyword>
<evidence type="ECO:0000256" key="1">
    <source>
        <dbReference type="SAM" id="MobiDB-lite"/>
    </source>
</evidence>
<feature type="region of interest" description="Disordered" evidence="1">
    <location>
        <begin position="115"/>
        <end position="174"/>
    </location>
</feature>
<name>A0A6N8HXX7_9FIRM</name>
<dbReference type="RefSeq" id="WP_066647255.1">
    <property type="nucleotide sequence ID" value="NZ_VWXL01000029.1"/>
</dbReference>